<dbReference type="Gene3D" id="2.160.20.10">
    <property type="entry name" value="Single-stranded right-handed beta-helix, Pectin lyase-like"/>
    <property type="match status" value="1"/>
</dbReference>
<keyword evidence="4" id="KW-1185">Reference proteome</keyword>
<feature type="signal peptide" evidence="2">
    <location>
        <begin position="1"/>
        <end position="25"/>
    </location>
</feature>
<dbReference type="InterPro" id="IPR011050">
    <property type="entry name" value="Pectin_lyase_fold/virulence"/>
</dbReference>
<dbReference type="InterPro" id="IPR012334">
    <property type="entry name" value="Pectin_lyas_fold"/>
</dbReference>
<feature type="region of interest" description="Disordered" evidence="1">
    <location>
        <begin position="201"/>
        <end position="258"/>
    </location>
</feature>
<reference evidence="3 4" key="1">
    <citation type="submission" date="2019-02" db="EMBL/GenBank/DDBJ databases">
        <title>Genomic Encyclopedia of Type Strains, Phase IV (KMG-IV): sequencing the most valuable type-strain genomes for metagenomic binning, comparative biology and taxonomic classification.</title>
        <authorList>
            <person name="Goeker M."/>
        </authorList>
    </citation>
    <scope>NUCLEOTIDE SEQUENCE [LARGE SCALE GENOMIC DNA]</scope>
    <source>
        <strain evidence="3 4">DSM 101727</strain>
    </source>
</reference>
<accession>A0A4V2EU68</accession>
<protein>
    <submittedName>
        <fullName evidence="3">Chondroitinase B-like protein</fullName>
    </submittedName>
</protein>
<dbReference type="SUPFAM" id="SSF51126">
    <property type="entry name" value="Pectin lyase-like"/>
    <property type="match status" value="1"/>
</dbReference>
<organism evidence="3 4">
    <name type="scientific">Herbihabitans rhizosphaerae</name>
    <dbReference type="NCBI Taxonomy" id="1872711"/>
    <lineage>
        <taxon>Bacteria</taxon>
        <taxon>Bacillati</taxon>
        <taxon>Actinomycetota</taxon>
        <taxon>Actinomycetes</taxon>
        <taxon>Pseudonocardiales</taxon>
        <taxon>Pseudonocardiaceae</taxon>
        <taxon>Herbihabitans</taxon>
    </lineage>
</organism>
<comment type="caution">
    <text evidence="3">The sequence shown here is derived from an EMBL/GenBank/DDBJ whole genome shotgun (WGS) entry which is preliminary data.</text>
</comment>
<evidence type="ECO:0000313" key="4">
    <source>
        <dbReference type="Proteomes" id="UP000294257"/>
    </source>
</evidence>
<dbReference type="Proteomes" id="UP000294257">
    <property type="component" value="Unassembled WGS sequence"/>
</dbReference>
<keyword evidence="2" id="KW-0732">Signal</keyword>
<sequence>MIKKGAAVIAVAVALGCAACSSETAGGGSPFGVAADRAPAAGLPPVPTPPAPVGPATRTVRTAAELAAAGREARPGDVIQLADGVYPGKFQLTSAGTADKPITLRGGRGAVIDGEGIKEGRTVELTASHWRLEGFTVRNGQKGIMGIGVTGTQVIGLEVHQIGDEAVHFQHGSTDNVVRDSFIHDTGKRRPGFGEGVYFGSAKSNWPGGQPDRSDRNKAYSNRIGPNVTGEGVDIKEGTTGGEVRGNTFDGAGQTGENSGESWINAKGNDYVIAENTGAGAHRSGFKTRTEAEGFGCGNTFRANSGSVAPFAKDDGYAFDITNNRQCGDRENVVCDDNRVGPGGKGLSTIEPRPCRP</sequence>
<dbReference type="RefSeq" id="WP_242613214.1">
    <property type="nucleotide sequence ID" value="NZ_SGWQ01000002.1"/>
</dbReference>
<evidence type="ECO:0000256" key="2">
    <source>
        <dbReference type="SAM" id="SignalP"/>
    </source>
</evidence>
<evidence type="ECO:0000256" key="1">
    <source>
        <dbReference type="SAM" id="MobiDB-lite"/>
    </source>
</evidence>
<evidence type="ECO:0000313" key="3">
    <source>
        <dbReference type="EMBL" id="RZS43523.1"/>
    </source>
</evidence>
<feature type="region of interest" description="Disordered" evidence="1">
    <location>
        <begin position="338"/>
        <end position="357"/>
    </location>
</feature>
<dbReference type="AlphaFoldDB" id="A0A4V2EU68"/>
<proteinExistence type="predicted"/>
<name>A0A4V2EU68_9PSEU</name>
<gene>
    <name evidence="3" type="ORF">EV193_102503</name>
</gene>
<dbReference type="PROSITE" id="PS51257">
    <property type="entry name" value="PROKAR_LIPOPROTEIN"/>
    <property type="match status" value="1"/>
</dbReference>
<feature type="chain" id="PRO_5038414497" evidence="2">
    <location>
        <begin position="26"/>
        <end position="357"/>
    </location>
</feature>
<dbReference type="EMBL" id="SGWQ01000002">
    <property type="protein sequence ID" value="RZS43523.1"/>
    <property type="molecule type" value="Genomic_DNA"/>
</dbReference>